<name>A0A6P3ZJ64_ZIZJJ</name>
<proteinExistence type="predicted"/>
<dbReference type="FunCoup" id="A0A6P3ZJ64">
    <property type="interactions" value="297"/>
</dbReference>
<dbReference type="Gene3D" id="3.30.559.10">
    <property type="entry name" value="Chloramphenicol acetyltransferase-like domain"/>
    <property type="match status" value="2"/>
</dbReference>
<evidence type="ECO:0000256" key="2">
    <source>
        <dbReference type="ARBA" id="ARBA00023315"/>
    </source>
</evidence>
<dbReference type="Proteomes" id="UP001652623">
    <property type="component" value="Chromosome 4"/>
</dbReference>
<keyword evidence="2" id="KW-0012">Acyltransferase</keyword>
<dbReference type="GO" id="GO:0016747">
    <property type="term" value="F:acyltransferase activity, transferring groups other than amino-acyl groups"/>
    <property type="evidence" value="ECO:0007669"/>
    <property type="project" value="UniProtKB-ARBA"/>
</dbReference>
<dbReference type="PANTHER" id="PTHR31625">
    <property type="match status" value="1"/>
</dbReference>
<protein>
    <submittedName>
        <fullName evidence="4">Phenolic glucoside malonyltransferase 1-like</fullName>
    </submittedName>
</protein>
<dbReference type="SUPFAM" id="SSF52777">
    <property type="entry name" value="CoA-dependent acyltransferases"/>
    <property type="match status" value="1"/>
</dbReference>
<accession>A0A6P3ZJ64</accession>
<evidence type="ECO:0000256" key="1">
    <source>
        <dbReference type="ARBA" id="ARBA00022679"/>
    </source>
</evidence>
<keyword evidence="3" id="KW-1185">Reference proteome</keyword>
<reference evidence="4" key="1">
    <citation type="submission" date="2025-08" db="UniProtKB">
        <authorList>
            <consortium name="RefSeq"/>
        </authorList>
    </citation>
    <scope>IDENTIFICATION</scope>
    <source>
        <tissue evidence="4">Seedling</tissue>
    </source>
</reference>
<sequence length="469" mass="52075">MARSQSVKILEVCRVAPPPDVPNLASPTSLPLTFFDLHWLRFPPVERLFFYEFSSSNTPLFDSIIPKLKHSLSLTLQHYLPLAGNLVWPQDSHKPFIKYLDGDGVSLTIAESNLDFYHLSSNEFREVTECHPLIPHLEVSHEKAAVVALQITLFPNSGFCIGITSHHAVMDGKTSTSFMKSWAYICNKNAGSPDTAPSSSPLPPELIPFYDRTVIKDPAELEVIHLNELLKQDGPNNRSLTLREAQVKPGLVRATFELRREEIEKLRNFVSANQNASKHPVRISTFSLVCGYTIVCLQRAIETRGESSILLFSVDARSRLKPTIPLTYFGNCITGCPVVAETEKVIREKYGVCYAVEAISESIRGLENGVLNAAVPPPRPTNDAKKSERKERMLTVAGSPRFEVYSIDFGFGRPTKVEVTSIDKTGAMSLSESRDGNGGVEIGLVLNMQEMKSFASLFAKVLEEEVPLK</sequence>
<evidence type="ECO:0000313" key="3">
    <source>
        <dbReference type="Proteomes" id="UP001652623"/>
    </source>
</evidence>
<dbReference type="InterPro" id="IPR051504">
    <property type="entry name" value="Plant_metabolite_acyltrans"/>
</dbReference>
<dbReference type="InterPro" id="IPR023213">
    <property type="entry name" value="CAT-like_dom_sf"/>
</dbReference>
<dbReference type="GeneID" id="107415947"/>
<dbReference type="Pfam" id="PF02458">
    <property type="entry name" value="Transferase"/>
    <property type="match status" value="1"/>
</dbReference>
<evidence type="ECO:0000313" key="4">
    <source>
        <dbReference type="RefSeq" id="XP_015879872.3"/>
    </source>
</evidence>
<dbReference type="InParanoid" id="A0A6P3ZJ64"/>
<dbReference type="KEGG" id="zju:107415947"/>
<organism evidence="3 4">
    <name type="scientific">Ziziphus jujuba</name>
    <name type="common">Chinese jujube</name>
    <name type="synonym">Ziziphus sativa</name>
    <dbReference type="NCBI Taxonomy" id="326968"/>
    <lineage>
        <taxon>Eukaryota</taxon>
        <taxon>Viridiplantae</taxon>
        <taxon>Streptophyta</taxon>
        <taxon>Embryophyta</taxon>
        <taxon>Tracheophyta</taxon>
        <taxon>Spermatophyta</taxon>
        <taxon>Magnoliopsida</taxon>
        <taxon>eudicotyledons</taxon>
        <taxon>Gunneridae</taxon>
        <taxon>Pentapetalae</taxon>
        <taxon>rosids</taxon>
        <taxon>fabids</taxon>
        <taxon>Rosales</taxon>
        <taxon>Rhamnaceae</taxon>
        <taxon>Paliureae</taxon>
        <taxon>Ziziphus</taxon>
    </lineage>
</organism>
<keyword evidence="1" id="KW-0808">Transferase</keyword>
<gene>
    <name evidence="4" type="primary">LOC107415947</name>
</gene>
<dbReference type="AlphaFoldDB" id="A0A6P3ZJ64"/>
<dbReference type="RefSeq" id="XP_015879872.3">
    <property type="nucleotide sequence ID" value="XM_016024386.4"/>
</dbReference>